<accession>A0A9X2KQI7</accession>
<reference evidence="2" key="1">
    <citation type="submission" date="2022-05" db="EMBL/GenBank/DDBJ databases">
        <title>Sphingomonas sp. strain RP10 Genome sequencing and assembly.</title>
        <authorList>
            <person name="Kim I."/>
        </authorList>
    </citation>
    <scope>NUCLEOTIDE SEQUENCE</scope>
    <source>
        <strain evidence="2">RP10</strain>
    </source>
</reference>
<dbReference type="RefSeq" id="WP_254289037.1">
    <property type="nucleotide sequence ID" value="NZ_JAMLDY010000009.1"/>
</dbReference>
<evidence type="ECO:0000313" key="2">
    <source>
        <dbReference type="EMBL" id="MCP3735025.1"/>
    </source>
</evidence>
<evidence type="ECO:0000313" key="3">
    <source>
        <dbReference type="Proteomes" id="UP001139486"/>
    </source>
</evidence>
<name>A0A9X2KQI7_9SPHN</name>
<comment type="caution">
    <text evidence="2">The sequence shown here is derived from an EMBL/GenBank/DDBJ whole genome shotgun (WGS) entry which is preliminary data.</text>
</comment>
<organism evidence="2 3">
    <name type="scientific">Sphingomonas liriopis</name>
    <dbReference type="NCBI Taxonomy" id="2949094"/>
    <lineage>
        <taxon>Bacteria</taxon>
        <taxon>Pseudomonadati</taxon>
        <taxon>Pseudomonadota</taxon>
        <taxon>Alphaproteobacteria</taxon>
        <taxon>Sphingomonadales</taxon>
        <taxon>Sphingomonadaceae</taxon>
        <taxon>Sphingomonas</taxon>
    </lineage>
</organism>
<evidence type="ECO:0000256" key="1">
    <source>
        <dbReference type="SAM" id="MobiDB-lite"/>
    </source>
</evidence>
<dbReference type="AlphaFoldDB" id="A0A9X2KQI7"/>
<dbReference type="Proteomes" id="UP001139486">
    <property type="component" value="Unassembled WGS sequence"/>
</dbReference>
<feature type="region of interest" description="Disordered" evidence="1">
    <location>
        <begin position="190"/>
        <end position="219"/>
    </location>
</feature>
<keyword evidence="3" id="KW-1185">Reference proteome</keyword>
<proteinExistence type="predicted"/>
<protein>
    <submittedName>
        <fullName evidence="2">Uncharacterized protein</fullName>
    </submittedName>
</protein>
<sequence length="249" mass="27302">MEIEREVLAEWDSARRPLLISRLGMRLTPDTKAVLNESGLGLKRYIQRHLGGSVRLVPMKGRGGGAAPVDRTVGIADDELETSYDDRTDAGSHRIDVPQFWGDIWRGFQTALAEGDVRYVVFNAAGNPEVRDVRHDTPPPAGAWPIEPDDLALAPSGEPRPSRAAVYHAIQNWCRRTGVAVERLTFDRAAPAPAGRLDPSGEPSRRPATRSGDRPSFMQGIDLLSRDELARISIPADLVLAMLERSGAR</sequence>
<gene>
    <name evidence="2" type="ORF">M9979_09105</name>
</gene>
<dbReference type="EMBL" id="JAMLDY010000009">
    <property type="protein sequence ID" value="MCP3735025.1"/>
    <property type="molecule type" value="Genomic_DNA"/>
</dbReference>